<feature type="compositionally biased region" description="Polar residues" evidence="1">
    <location>
        <begin position="82"/>
        <end position="103"/>
    </location>
</feature>
<feature type="region of interest" description="Disordered" evidence="1">
    <location>
        <begin position="81"/>
        <end position="111"/>
    </location>
</feature>
<evidence type="ECO:0000313" key="2">
    <source>
        <dbReference type="EMBL" id="OJD11689.1"/>
    </source>
</evidence>
<feature type="region of interest" description="Disordered" evidence="1">
    <location>
        <begin position="14"/>
        <end position="54"/>
    </location>
</feature>
<protein>
    <submittedName>
        <fullName evidence="2">Uncharacterized protein</fullName>
    </submittedName>
</protein>
<accession>A0A1J9P4Q4</accession>
<organism evidence="2 3">
    <name type="scientific">Emergomyces pasteurianus Ep9510</name>
    <dbReference type="NCBI Taxonomy" id="1447872"/>
    <lineage>
        <taxon>Eukaryota</taxon>
        <taxon>Fungi</taxon>
        <taxon>Dikarya</taxon>
        <taxon>Ascomycota</taxon>
        <taxon>Pezizomycotina</taxon>
        <taxon>Eurotiomycetes</taxon>
        <taxon>Eurotiomycetidae</taxon>
        <taxon>Onygenales</taxon>
        <taxon>Ajellomycetaceae</taxon>
        <taxon>Emergomyces</taxon>
    </lineage>
</organism>
<sequence length="173" mass="19764">MILQQQLIQSKTLCDPSISSQQRSSKHKQLHLEPERPSDNPDPSSKRPRTDKNRLIEHWTRNEFTWPEKLPESNPMAHFLARSNTPSLRRTKSNSSLTTATETSSREAKSRSYTNKNYDTYLKTKGCFMYDHDDGELIVPSAESAIDLSLVTFPHLVVSVNEGWDSSISLDED</sequence>
<reference evidence="2 3" key="1">
    <citation type="submission" date="2015-07" db="EMBL/GenBank/DDBJ databases">
        <title>Emmonsia species relationships and genome sequence.</title>
        <authorList>
            <consortium name="The Broad Institute Genomics Platform"/>
            <person name="Cuomo C.A."/>
            <person name="Munoz J.F."/>
            <person name="Imamovic A."/>
            <person name="Priest M.E."/>
            <person name="Young S."/>
            <person name="Clay O.K."/>
            <person name="McEwen J.G."/>
        </authorList>
    </citation>
    <scope>NUCLEOTIDE SEQUENCE [LARGE SCALE GENOMIC DNA]</scope>
    <source>
        <strain evidence="2 3">UAMH 9510</strain>
    </source>
</reference>
<keyword evidence="3" id="KW-1185">Reference proteome</keyword>
<dbReference type="Proteomes" id="UP000182235">
    <property type="component" value="Unassembled WGS sequence"/>
</dbReference>
<feature type="compositionally biased region" description="Basic and acidic residues" evidence="1">
    <location>
        <begin position="30"/>
        <end position="54"/>
    </location>
</feature>
<proteinExistence type="predicted"/>
<evidence type="ECO:0000313" key="3">
    <source>
        <dbReference type="Proteomes" id="UP000182235"/>
    </source>
</evidence>
<name>A0A1J9P4Q4_9EURO</name>
<dbReference type="EMBL" id="LGRN01000508">
    <property type="protein sequence ID" value="OJD11689.1"/>
    <property type="molecule type" value="Genomic_DNA"/>
</dbReference>
<dbReference type="OrthoDB" id="10497786at2759"/>
<comment type="caution">
    <text evidence="2">The sequence shown here is derived from an EMBL/GenBank/DDBJ whole genome shotgun (WGS) entry which is preliminary data.</text>
</comment>
<gene>
    <name evidence="2" type="ORF">AJ78_07588</name>
</gene>
<dbReference type="AlphaFoldDB" id="A0A1J9P4Q4"/>
<evidence type="ECO:0000256" key="1">
    <source>
        <dbReference type="SAM" id="MobiDB-lite"/>
    </source>
</evidence>
<feature type="compositionally biased region" description="Polar residues" evidence="1">
    <location>
        <begin position="14"/>
        <end position="23"/>
    </location>
</feature>
<dbReference type="VEuPathDB" id="FungiDB:AJ78_07588"/>